<protein>
    <submittedName>
        <fullName evidence="2">Uncharacterized protein</fullName>
    </submittedName>
</protein>
<name>A0A8I3AFJ6_9AGAM</name>
<dbReference type="Proteomes" id="UP000683000">
    <property type="component" value="Unassembled WGS sequence"/>
</dbReference>
<dbReference type="AlphaFoldDB" id="A0A8I3AFJ6"/>
<evidence type="ECO:0000313" key="3">
    <source>
        <dbReference type="Proteomes" id="UP000683000"/>
    </source>
</evidence>
<reference evidence="2" key="1">
    <citation type="submission" date="2021-03" db="EMBL/GenBank/DDBJ databases">
        <title>Evolutionary innovations through gain and loss of genes in the ectomycorrhizal Boletales.</title>
        <authorList>
            <person name="Wu G."/>
            <person name="Miyauchi S."/>
            <person name="Morin E."/>
            <person name="Yang Z.-L."/>
            <person name="Xu J."/>
            <person name="Martin F.M."/>
        </authorList>
    </citation>
    <scope>NUCLEOTIDE SEQUENCE</scope>
    <source>
        <strain evidence="2">BR01</strain>
    </source>
</reference>
<sequence>MPIEETILVALPSGNRRNFLRANDEALGPFDARVLAVHQDMVITSPNSNFIPRPFIHSENILPMQDGRYGVWDCFQWPQLHCHAYSWAGCVLREEAHIEREDRRRLWWKVGKQSFKLIPGSDFAVGHLRQPEFAKLEAIYIDAEKAVQKWAREHRSYTGPIRFHAWLKACHRVLMRIKDLPLTFFDMKLHVAHFQRLALDIFAMLDYLDIEIHGWKDGQPRTRASTLFMGVFTSDPDVCQIMFDARVPVWFLRKEDLLGYDLKVCQVVEVRQPSTIDTSPAAFPDAERFMLSAAKSPGGFQRHMHTRQASYISPDVFTRALLEKPSLNSNDKASSIPSPSPAPEPTSSAPSGSVTQVTVRTVSGPVRTARKNKKMSPYDVTWQELDVSFAPPWIPVWRNAMDDTQRQPGNSPAIYCYFPPPRLFVRTHRRVIYLRTWLACRSAWISRLSVSSAEPARVQLWRDFLSRMPEAIKETDSGRSFEEAKELFRELVSIKQDHPPEADLSIRDVTIPSKELSQLDDYTSGLVLWDLYELGFRFELLALDKKVVPHLWSDGNVDRFGQLLEESCFLFRYDTLAESSRAFPSSNQGLSALSPQEKRPFIEAFRTFMSAWPGFPPSLSEALAAGDDSKVYAVESGVAHFYCQTFYDTFRQAPMVPHQVPPKPRKVYDISGC</sequence>
<gene>
    <name evidence="2" type="ORF">JVT61DRAFT_8673</name>
</gene>
<comment type="caution">
    <text evidence="2">The sequence shown here is derived from an EMBL/GenBank/DDBJ whole genome shotgun (WGS) entry which is preliminary data.</text>
</comment>
<feature type="region of interest" description="Disordered" evidence="1">
    <location>
        <begin position="327"/>
        <end position="363"/>
    </location>
</feature>
<evidence type="ECO:0000256" key="1">
    <source>
        <dbReference type="SAM" id="MobiDB-lite"/>
    </source>
</evidence>
<dbReference type="EMBL" id="JAGFBS010000003">
    <property type="protein sequence ID" value="KAG6380511.1"/>
    <property type="molecule type" value="Genomic_DNA"/>
</dbReference>
<keyword evidence="3" id="KW-1185">Reference proteome</keyword>
<organism evidence="2 3">
    <name type="scientific">Boletus reticuloceps</name>
    <dbReference type="NCBI Taxonomy" id="495285"/>
    <lineage>
        <taxon>Eukaryota</taxon>
        <taxon>Fungi</taxon>
        <taxon>Dikarya</taxon>
        <taxon>Basidiomycota</taxon>
        <taxon>Agaricomycotina</taxon>
        <taxon>Agaricomycetes</taxon>
        <taxon>Agaricomycetidae</taxon>
        <taxon>Boletales</taxon>
        <taxon>Boletineae</taxon>
        <taxon>Boletaceae</taxon>
        <taxon>Boletoideae</taxon>
        <taxon>Boletus</taxon>
    </lineage>
</organism>
<evidence type="ECO:0000313" key="2">
    <source>
        <dbReference type="EMBL" id="KAG6380511.1"/>
    </source>
</evidence>
<accession>A0A8I3AFJ6</accession>
<proteinExistence type="predicted"/>
<dbReference type="OrthoDB" id="2678312at2759"/>